<evidence type="ECO:0000313" key="3">
    <source>
        <dbReference type="Proteomes" id="UP000026915"/>
    </source>
</evidence>
<protein>
    <submittedName>
        <fullName evidence="2">Uncharacterized protein</fullName>
    </submittedName>
</protein>
<dbReference type="EMBL" id="CM001881">
    <property type="protein sequence ID" value="EOY20998.1"/>
    <property type="molecule type" value="Genomic_DNA"/>
</dbReference>
<dbReference type="Proteomes" id="UP000026915">
    <property type="component" value="Chromosome 3"/>
</dbReference>
<sequence length="102" mass="11639">MGKGKKEGVVAENAQFGKGDGIRGQVREKGFRETGWLLGSVGEEEEEESKNEEKGKGLPATFRENQNHVVLWIQKEEKEEVGWIHSSPNRCNFRFSQFILFI</sequence>
<dbReference type="Gramene" id="EOY20998">
    <property type="protein sequence ID" value="EOY20998"/>
    <property type="gene ID" value="TCM_012315"/>
</dbReference>
<dbReference type="HOGENOM" id="CLU_2282578_0_0_1"/>
<name>A0A061FV78_THECC</name>
<evidence type="ECO:0000256" key="1">
    <source>
        <dbReference type="SAM" id="MobiDB-lite"/>
    </source>
</evidence>
<dbReference type="InParanoid" id="A0A061FV78"/>
<keyword evidence="3" id="KW-1185">Reference proteome</keyword>
<evidence type="ECO:0000313" key="2">
    <source>
        <dbReference type="EMBL" id="EOY20998.1"/>
    </source>
</evidence>
<gene>
    <name evidence="2" type="ORF">TCM_012315</name>
</gene>
<reference evidence="2 3" key="1">
    <citation type="journal article" date="2013" name="Genome Biol.">
        <title>The genome sequence of the most widely cultivated cacao type and its use to identify candidate genes regulating pod color.</title>
        <authorList>
            <person name="Motamayor J.C."/>
            <person name="Mockaitis K."/>
            <person name="Schmutz J."/>
            <person name="Haiminen N."/>
            <person name="Iii D.L."/>
            <person name="Cornejo O."/>
            <person name="Findley S.D."/>
            <person name="Zheng P."/>
            <person name="Utro F."/>
            <person name="Royaert S."/>
            <person name="Saski C."/>
            <person name="Jenkins J."/>
            <person name="Podicheti R."/>
            <person name="Zhao M."/>
            <person name="Scheffler B.E."/>
            <person name="Stack J.C."/>
            <person name="Feltus F.A."/>
            <person name="Mustiga G.M."/>
            <person name="Amores F."/>
            <person name="Phillips W."/>
            <person name="Marelli J.P."/>
            <person name="May G.D."/>
            <person name="Shapiro H."/>
            <person name="Ma J."/>
            <person name="Bustamante C.D."/>
            <person name="Schnell R.J."/>
            <person name="Main D."/>
            <person name="Gilbert D."/>
            <person name="Parida L."/>
            <person name="Kuhn D.N."/>
        </authorList>
    </citation>
    <scope>NUCLEOTIDE SEQUENCE [LARGE SCALE GENOMIC DNA]</scope>
    <source>
        <strain evidence="3">cv. Matina 1-6</strain>
    </source>
</reference>
<proteinExistence type="predicted"/>
<organism evidence="2 3">
    <name type="scientific">Theobroma cacao</name>
    <name type="common">Cacao</name>
    <name type="synonym">Cocoa</name>
    <dbReference type="NCBI Taxonomy" id="3641"/>
    <lineage>
        <taxon>Eukaryota</taxon>
        <taxon>Viridiplantae</taxon>
        <taxon>Streptophyta</taxon>
        <taxon>Embryophyta</taxon>
        <taxon>Tracheophyta</taxon>
        <taxon>Spermatophyta</taxon>
        <taxon>Magnoliopsida</taxon>
        <taxon>eudicotyledons</taxon>
        <taxon>Gunneridae</taxon>
        <taxon>Pentapetalae</taxon>
        <taxon>rosids</taxon>
        <taxon>malvids</taxon>
        <taxon>Malvales</taxon>
        <taxon>Malvaceae</taxon>
        <taxon>Byttnerioideae</taxon>
        <taxon>Theobroma</taxon>
    </lineage>
</organism>
<dbReference type="AlphaFoldDB" id="A0A061FV78"/>
<accession>A0A061FV78</accession>
<feature type="region of interest" description="Disordered" evidence="1">
    <location>
        <begin position="41"/>
        <end position="60"/>
    </location>
</feature>